<name>A0A1I7XD07_HETBA</name>
<keyword evidence="1" id="KW-1185">Reference proteome</keyword>
<dbReference type="WBParaSite" id="Hba_15241">
    <property type="protein sequence ID" value="Hba_15241"/>
    <property type="gene ID" value="Hba_15241"/>
</dbReference>
<reference evidence="2" key="1">
    <citation type="submission" date="2016-11" db="UniProtKB">
        <authorList>
            <consortium name="WormBaseParasite"/>
        </authorList>
    </citation>
    <scope>IDENTIFICATION</scope>
</reference>
<accession>A0A1I7XD07</accession>
<proteinExistence type="predicted"/>
<evidence type="ECO:0000313" key="2">
    <source>
        <dbReference type="WBParaSite" id="Hba_15241"/>
    </source>
</evidence>
<sequence>MALVNVVQCDVDVEVSQESDIAAVVPSMIFHLNFNATSLESIFYLPPKIQIKILTEVKLTWKSHCSTLVAALNSPSHRLINIFQTQMTSLEIRRLKLVSKDMKYLIERGGRHLTKQELTRCRIAEARRTVGTNKYSDV</sequence>
<dbReference type="AlphaFoldDB" id="A0A1I7XD07"/>
<organism evidence="1 2">
    <name type="scientific">Heterorhabditis bacteriophora</name>
    <name type="common">Entomopathogenic nematode worm</name>
    <dbReference type="NCBI Taxonomy" id="37862"/>
    <lineage>
        <taxon>Eukaryota</taxon>
        <taxon>Metazoa</taxon>
        <taxon>Ecdysozoa</taxon>
        <taxon>Nematoda</taxon>
        <taxon>Chromadorea</taxon>
        <taxon>Rhabditida</taxon>
        <taxon>Rhabditina</taxon>
        <taxon>Rhabditomorpha</taxon>
        <taxon>Strongyloidea</taxon>
        <taxon>Heterorhabditidae</taxon>
        <taxon>Heterorhabditis</taxon>
    </lineage>
</organism>
<protein>
    <submittedName>
        <fullName evidence="2">F-box domain-containing protein</fullName>
    </submittedName>
</protein>
<dbReference type="Proteomes" id="UP000095283">
    <property type="component" value="Unplaced"/>
</dbReference>
<evidence type="ECO:0000313" key="1">
    <source>
        <dbReference type="Proteomes" id="UP000095283"/>
    </source>
</evidence>